<organism evidence="7">
    <name type="scientific">Caldithrix abyssi</name>
    <dbReference type="NCBI Taxonomy" id="187145"/>
    <lineage>
        <taxon>Bacteria</taxon>
        <taxon>Pseudomonadati</taxon>
        <taxon>Calditrichota</taxon>
        <taxon>Calditrichia</taxon>
        <taxon>Calditrichales</taxon>
        <taxon>Calditrichaceae</taxon>
        <taxon>Caldithrix</taxon>
    </lineage>
</organism>
<keyword evidence="3 4" id="KW-0418">Kinase</keyword>
<dbReference type="CDD" id="cd07773">
    <property type="entry name" value="ASKHA_NBD_FGGY_FK"/>
    <property type="match status" value="1"/>
</dbReference>
<dbReference type="PANTHER" id="PTHR43095:SF2">
    <property type="entry name" value="GLUCONOKINASE"/>
    <property type="match status" value="1"/>
</dbReference>
<dbReference type="Proteomes" id="UP000885779">
    <property type="component" value="Unassembled WGS sequence"/>
</dbReference>
<protein>
    <recommendedName>
        <fullName evidence="8">Xylulokinase</fullName>
    </recommendedName>
</protein>
<feature type="domain" description="Carbohydrate kinase FGGY N-terminal" evidence="5">
    <location>
        <begin position="6"/>
        <end position="247"/>
    </location>
</feature>
<dbReference type="InterPro" id="IPR018485">
    <property type="entry name" value="FGGY_C"/>
</dbReference>
<dbReference type="Pfam" id="PF00370">
    <property type="entry name" value="FGGY_N"/>
    <property type="match status" value="1"/>
</dbReference>
<feature type="domain" description="Carbohydrate kinase FGGY C-terminal" evidence="6">
    <location>
        <begin position="259"/>
        <end position="452"/>
    </location>
</feature>
<dbReference type="InterPro" id="IPR018484">
    <property type="entry name" value="FGGY_N"/>
</dbReference>
<comment type="similarity">
    <text evidence="1 4">Belongs to the FGGY kinase family.</text>
</comment>
<proteinExistence type="inferred from homology"/>
<dbReference type="InterPro" id="IPR000577">
    <property type="entry name" value="Carb_kinase_FGGY"/>
</dbReference>
<dbReference type="GO" id="GO:0016773">
    <property type="term" value="F:phosphotransferase activity, alcohol group as acceptor"/>
    <property type="evidence" value="ECO:0007669"/>
    <property type="project" value="InterPro"/>
</dbReference>
<evidence type="ECO:0000256" key="4">
    <source>
        <dbReference type="RuleBase" id="RU003733"/>
    </source>
</evidence>
<comment type="caution">
    <text evidence="7">The sequence shown here is derived from an EMBL/GenBank/DDBJ whole genome shotgun (WGS) entry which is preliminary data.</text>
</comment>
<dbReference type="EMBL" id="DRQG01000062">
    <property type="protein sequence ID" value="HGY55346.1"/>
    <property type="molecule type" value="Genomic_DNA"/>
</dbReference>
<gene>
    <name evidence="7" type="ORF">ENK44_06585</name>
</gene>
<dbReference type="SUPFAM" id="SSF53067">
    <property type="entry name" value="Actin-like ATPase domain"/>
    <property type="match status" value="2"/>
</dbReference>
<evidence type="ECO:0000259" key="5">
    <source>
        <dbReference type="Pfam" id="PF00370"/>
    </source>
</evidence>
<name>A0A7V4TZN9_CALAY</name>
<dbReference type="InterPro" id="IPR018483">
    <property type="entry name" value="Carb_kinase_FGGY_CS"/>
</dbReference>
<dbReference type="PROSITE" id="PS00445">
    <property type="entry name" value="FGGY_KINASES_2"/>
    <property type="match status" value="1"/>
</dbReference>
<dbReference type="InterPro" id="IPR043129">
    <property type="entry name" value="ATPase_NBD"/>
</dbReference>
<dbReference type="PANTHER" id="PTHR43095">
    <property type="entry name" value="SUGAR KINASE"/>
    <property type="match status" value="1"/>
</dbReference>
<dbReference type="Pfam" id="PF02782">
    <property type="entry name" value="FGGY_C"/>
    <property type="match status" value="1"/>
</dbReference>
<keyword evidence="2 4" id="KW-0808">Transferase</keyword>
<dbReference type="GO" id="GO:0005975">
    <property type="term" value="P:carbohydrate metabolic process"/>
    <property type="evidence" value="ECO:0007669"/>
    <property type="project" value="InterPro"/>
</dbReference>
<evidence type="ECO:0000256" key="1">
    <source>
        <dbReference type="ARBA" id="ARBA00009156"/>
    </source>
</evidence>
<evidence type="ECO:0000256" key="3">
    <source>
        <dbReference type="ARBA" id="ARBA00022777"/>
    </source>
</evidence>
<evidence type="ECO:0000259" key="6">
    <source>
        <dbReference type="Pfam" id="PF02782"/>
    </source>
</evidence>
<evidence type="ECO:0008006" key="8">
    <source>
        <dbReference type="Google" id="ProtNLM"/>
    </source>
</evidence>
<dbReference type="InterPro" id="IPR050406">
    <property type="entry name" value="FGGY_Carb_Kinase"/>
</dbReference>
<accession>A0A7V4TZN9</accession>
<dbReference type="PROSITE" id="PS00933">
    <property type="entry name" value="FGGY_KINASES_1"/>
    <property type="match status" value="1"/>
</dbReference>
<dbReference type="PIRSF" id="PIRSF000538">
    <property type="entry name" value="GlpK"/>
    <property type="match status" value="1"/>
</dbReference>
<evidence type="ECO:0000313" key="7">
    <source>
        <dbReference type="EMBL" id="HGY55346.1"/>
    </source>
</evidence>
<dbReference type="AlphaFoldDB" id="A0A7V4TZN9"/>
<evidence type="ECO:0000256" key="2">
    <source>
        <dbReference type="ARBA" id="ARBA00022679"/>
    </source>
</evidence>
<dbReference type="GO" id="GO:0016301">
    <property type="term" value="F:kinase activity"/>
    <property type="evidence" value="ECO:0007669"/>
    <property type="project" value="UniProtKB-KW"/>
</dbReference>
<reference evidence="7" key="1">
    <citation type="journal article" date="2020" name="mSystems">
        <title>Genome- and Community-Level Interaction Insights into Carbon Utilization and Element Cycling Functions of Hydrothermarchaeota in Hydrothermal Sediment.</title>
        <authorList>
            <person name="Zhou Z."/>
            <person name="Liu Y."/>
            <person name="Xu W."/>
            <person name="Pan J."/>
            <person name="Luo Z.H."/>
            <person name="Li M."/>
        </authorList>
    </citation>
    <scope>NUCLEOTIDE SEQUENCE [LARGE SCALE GENOMIC DNA]</scope>
    <source>
        <strain evidence="7">HyVt-577</strain>
    </source>
</reference>
<sequence>MKIKNYLGIDIGTSGCKAAVFDAAGSQITLAAQEYDVIFSDDGGAELNSDEVIEKCFRVIRECAAQVEKRSIAALAIASQGEAFTAIGENGQSLCNAMVSSDMRSETHVQQWTERFGSEKLYKITGHTAHPMFTLFKLFWLKTERPEIWKKTKKFLCFEDLLQFRLGLSPAIAWPLAGRTMLFDVNRHCWSPEILTSLGLDSEQLAVPVPSGSVVGRLDTETAQRLGLAEQAMVVTAGHDQPVGALGAGATQAKTAMYATGTVECITPVIKKAVYSEALRRNNLCTYDYVLKDYYTTVAFSLTGGNILKWFRDEFGQPELREAQQTGINAYELLLNAAASSPTDLLVLPYFTPSGTPYFDTKTRGAIAGLRLSSKRSEVIRALLEGVALEMRLNIDILEKSGYKIKELRAIGGGAKSPKWTQLKADVTGKKIITLKVTEAVCMGAAMLACAADTGKPIAELAEKWVCPESTVYPDPDNTVWYGKVFKKYKQLYQAMKSLNI</sequence>
<dbReference type="Gene3D" id="3.30.420.40">
    <property type="match status" value="2"/>
</dbReference>